<reference evidence="3 4" key="1">
    <citation type="submission" date="2015-01" db="EMBL/GenBank/DDBJ databases">
        <title>Sequencing and annotation of Micromonospora carbonacea strain JXNU-1 genome.</title>
        <authorList>
            <person name="Long Z."/>
            <person name="Huang Y."/>
            <person name="Jiang Y."/>
        </authorList>
    </citation>
    <scope>NUCLEOTIDE SEQUENCE [LARGE SCALE GENOMIC DNA]</scope>
    <source>
        <strain evidence="3 4">JXNU-1</strain>
    </source>
</reference>
<proteinExistence type="predicted"/>
<sequence length="271" mass="28333">MSISTPGGPERRPTVVTTGKKPGAGRPAAGAKAGAGKSTGDAPRPSAGGKGKGPRKPIAPVKVSQGRSWGPIALFTAVGVLAVGIIGFGAWATFQGSKPWEDRAADISGIVNFRKSDPELVKGSNHQQGSIKYAQSPPVAGPHNATWQNCMGNVYDAPIANEHAVHSLEHGAVWITYRPDLPADQVAKLKSKVEGQEKLMLSPFEGQDKPISLQAWGYQLKVDNADDSRIDEFIKTLRVNASIEGPTANCGEPGITATGTTPRDGAAMPTQ</sequence>
<evidence type="ECO:0000313" key="4">
    <source>
        <dbReference type="Proteomes" id="UP000032254"/>
    </source>
</evidence>
<feature type="transmembrane region" description="Helical" evidence="2">
    <location>
        <begin position="72"/>
        <end position="94"/>
    </location>
</feature>
<feature type="region of interest" description="Disordered" evidence="1">
    <location>
        <begin position="248"/>
        <end position="271"/>
    </location>
</feature>
<dbReference type="OrthoDB" id="164831at2"/>
<evidence type="ECO:0000256" key="1">
    <source>
        <dbReference type="SAM" id="MobiDB-lite"/>
    </source>
</evidence>
<dbReference type="InterPro" id="IPR021454">
    <property type="entry name" value="DUF3105"/>
</dbReference>
<feature type="compositionally biased region" description="Low complexity" evidence="1">
    <location>
        <begin position="19"/>
        <end position="36"/>
    </location>
</feature>
<dbReference type="Pfam" id="PF11303">
    <property type="entry name" value="DUF3105"/>
    <property type="match status" value="1"/>
</dbReference>
<dbReference type="EMBL" id="JXSX01000002">
    <property type="protein sequence ID" value="KIR63239.1"/>
    <property type="molecule type" value="Genomic_DNA"/>
</dbReference>
<name>A0A0D0WX94_9ACTN</name>
<accession>A0A0D0WX94</accession>
<comment type="caution">
    <text evidence="3">The sequence shown here is derived from an EMBL/GenBank/DDBJ whole genome shotgun (WGS) entry which is preliminary data.</text>
</comment>
<evidence type="ECO:0000313" key="3">
    <source>
        <dbReference type="EMBL" id="KIR63239.1"/>
    </source>
</evidence>
<dbReference type="GeneID" id="301306439"/>
<dbReference type="PATRIC" id="fig|47853.6.peg.4291"/>
<dbReference type="RefSeq" id="WP_043966010.1">
    <property type="nucleotide sequence ID" value="NZ_JXSX01000002.1"/>
</dbReference>
<keyword evidence="4" id="KW-1185">Reference proteome</keyword>
<keyword evidence="2" id="KW-0812">Transmembrane</keyword>
<protein>
    <recommendedName>
        <fullName evidence="5">DUF3105 domain-containing protein</fullName>
    </recommendedName>
</protein>
<gene>
    <name evidence="3" type="ORF">TK50_20520</name>
</gene>
<feature type="region of interest" description="Disordered" evidence="1">
    <location>
        <begin position="1"/>
        <end position="63"/>
    </location>
</feature>
<organism evidence="3 4">
    <name type="scientific">Micromonospora haikouensis</name>
    <dbReference type="NCBI Taxonomy" id="686309"/>
    <lineage>
        <taxon>Bacteria</taxon>
        <taxon>Bacillati</taxon>
        <taxon>Actinomycetota</taxon>
        <taxon>Actinomycetes</taxon>
        <taxon>Micromonosporales</taxon>
        <taxon>Micromonosporaceae</taxon>
        <taxon>Micromonospora</taxon>
    </lineage>
</organism>
<dbReference type="AlphaFoldDB" id="A0A0D0WX94"/>
<evidence type="ECO:0008006" key="5">
    <source>
        <dbReference type="Google" id="ProtNLM"/>
    </source>
</evidence>
<keyword evidence="2" id="KW-0472">Membrane</keyword>
<evidence type="ECO:0000256" key="2">
    <source>
        <dbReference type="SAM" id="Phobius"/>
    </source>
</evidence>
<keyword evidence="2" id="KW-1133">Transmembrane helix</keyword>
<dbReference type="Proteomes" id="UP000032254">
    <property type="component" value="Unassembled WGS sequence"/>
</dbReference>